<comment type="similarity">
    <text evidence="7">Belongs to the class I-like SAM-binding methyltransferase superfamily. TrmB family.</text>
</comment>
<dbReference type="PANTHER" id="PTHR23417">
    <property type="entry name" value="3-DEOXY-D-MANNO-OCTULOSONIC-ACID TRANSFERASE/TRNA GUANINE-N 7 - -METHYLTRANSFERASE"/>
    <property type="match status" value="1"/>
</dbReference>
<feature type="binding site" evidence="7">
    <location>
        <position position="84"/>
    </location>
    <ligand>
        <name>S-adenosyl-L-methionine</name>
        <dbReference type="ChEBI" id="CHEBI:59789"/>
    </ligand>
</feature>
<evidence type="ECO:0000256" key="6">
    <source>
        <dbReference type="ARBA" id="ARBA00022694"/>
    </source>
</evidence>
<keyword evidence="4 7" id="KW-0808">Transferase</keyword>
<name>A0A518G3Z5_9BACT</name>
<dbReference type="GO" id="GO:0008176">
    <property type="term" value="F:tRNA (guanine(46)-N7)-methyltransferase activity"/>
    <property type="evidence" value="ECO:0007669"/>
    <property type="project" value="UniProtKB-UniRule"/>
</dbReference>
<dbReference type="RefSeq" id="WP_231691106.1">
    <property type="nucleotide sequence ID" value="NZ_CP036298.1"/>
</dbReference>
<keyword evidence="5 7" id="KW-0949">S-adenosyl-L-methionine</keyword>
<dbReference type="Gene3D" id="3.40.50.150">
    <property type="entry name" value="Vaccinia Virus protein VP39"/>
    <property type="match status" value="1"/>
</dbReference>
<keyword evidence="6 7" id="KW-0819">tRNA processing</keyword>
<evidence type="ECO:0000256" key="3">
    <source>
        <dbReference type="ARBA" id="ARBA00022603"/>
    </source>
</evidence>
<feature type="binding site" evidence="7">
    <location>
        <position position="134"/>
    </location>
    <ligand>
        <name>S-adenosyl-L-methionine</name>
        <dbReference type="ChEBI" id="CHEBI:59789"/>
    </ligand>
</feature>
<comment type="function">
    <text evidence="2 7">Catalyzes the formation of N(7)-methylguanine at position 46 (m7G46) in tRNA.</text>
</comment>
<feature type="compositionally biased region" description="Polar residues" evidence="8">
    <location>
        <begin position="1"/>
        <end position="15"/>
    </location>
</feature>
<feature type="binding site" evidence="7">
    <location>
        <position position="111"/>
    </location>
    <ligand>
        <name>S-adenosyl-L-methionine</name>
        <dbReference type="ChEBI" id="CHEBI:59789"/>
    </ligand>
</feature>
<dbReference type="CDD" id="cd02440">
    <property type="entry name" value="AdoMet_MTases"/>
    <property type="match status" value="1"/>
</dbReference>
<protein>
    <recommendedName>
        <fullName evidence="7">tRNA (guanine-N(7)-)-methyltransferase</fullName>
        <ecNumber evidence="7">2.1.1.33</ecNumber>
    </recommendedName>
    <alternativeName>
        <fullName evidence="7">tRNA (guanine(46)-N(7))-methyltransferase</fullName>
    </alternativeName>
    <alternativeName>
        <fullName evidence="7">tRNA(m7G46)-methyltransferase</fullName>
    </alternativeName>
</protein>
<comment type="pathway">
    <text evidence="7">tRNA modification; N(7)-methylguanine-tRNA biosynthesis.</text>
</comment>
<feature type="binding site" evidence="7">
    <location>
        <begin position="207"/>
        <end position="210"/>
    </location>
    <ligand>
        <name>substrate</name>
    </ligand>
</feature>
<accession>A0A518G3Z5</accession>
<dbReference type="EC" id="2.1.1.33" evidence="7"/>
<dbReference type="InterPro" id="IPR029063">
    <property type="entry name" value="SAM-dependent_MTases_sf"/>
</dbReference>
<sequence length="230" mass="26204">MILPSENTPENSPSGEESPLDGSPTESEARPPKFKAIDQFSTPQQWDQLVSLERPAELEIGSGKGLFLQNAATAQPDHDFVGIELAAKFANRAAERLGKRNLTNAKMLRGDAQRFLREVVPDRSLVRVHVYFPDPWWRNKHKKRRVLNEQALADIERALVPGGEFHFWTDVLDYYEHICGQVMDLTKLAGPRYVPQRTAAHSMDYTTHFERRARTHGQPVYRAIFLQPSS</sequence>
<dbReference type="PROSITE" id="PS51625">
    <property type="entry name" value="SAM_MT_TRMB"/>
    <property type="match status" value="1"/>
</dbReference>
<reference evidence="9 10" key="1">
    <citation type="submission" date="2019-02" db="EMBL/GenBank/DDBJ databases">
        <title>Deep-cultivation of Planctomycetes and their phenomic and genomic characterization uncovers novel biology.</title>
        <authorList>
            <person name="Wiegand S."/>
            <person name="Jogler M."/>
            <person name="Boedeker C."/>
            <person name="Pinto D."/>
            <person name="Vollmers J."/>
            <person name="Rivas-Marin E."/>
            <person name="Kohn T."/>
            <person name="Peeters S.H."/>
            <person name="Heuer A."/>
            <person name="Rast P."/>
            <person name="Oberbeckmann S."/>
            <person name="Bunk B."/>
            <person name="Jeske O."/>
            <person name="Meyerdierks A."/>
            <person name="Storesund J.E."/>
            <person name="Kallscheuer N."/>
            <person name="Luecker S."/>
            <person name="Lage O.M."/>
            <person name="Pohl T."/>
            <person name="Merkel B.J."/>
            <person name="Hornburger P."/>
            <person name="Mueller R.-W."/>
            <person name="Bruemmer F."/>
            <person name="Labrenz M."/>
            <person name="Spormann A.M."/>
            <person name="Op den Camp H."/>
            <person name="Overmann J."/>
            <person name="Amann R."/>
            <person name="Jetten M.S.M."/>
            <person name="Mascher T."/>
            <person name="Medema M.H."/>
            <person name="Devos D.P."/>
            <person name="Kaster A.-K."/>
            <person name="Ovreas L."/>
            <person name="Rohde M."/>
            <person name="Galperin M.Y."/>
            <person name="Jogler C."/>
        </authorList>
    </citation>
    <scope>NUCLEOTIDE SEQUENCE [LARGE SCALE GENOMIC DNA]</scope>
    <source>
        <strain evidence="9 10">Q31a</strain>
    </source>
</reference>
<evidence type="ECO:0000256" key="1">
    <source>
        <dbReference type="ARBA" id="ARBA00000142"/>
    </source>
</evidence>
<organism evidence="9 10">
    <name type="scientific">Aureliella helgolandensis</name>
    <dbReference type="NCBI Taxonomy" id="2527968"/>
    <lineage>
        <taxon>Bacteria</taxon>
        <taxon>Pseudomonadati</taxon>
        <taxon>Planctomycetota</taxon>
        <taxon>Planctomycetia</taxon>
        <taxon>Pirellulales</taxon>
        <taxon>Pirellulaceae</taxon>
        <taxon>Aureliella</taxon>
    </lineage>
</organism>
<feature type="region of interest" description="Disordered" evidence="8">
    <location>
        <begin position="1"/>
        <end position="38"/>
    </location>
</feature>
<dbReference type="InterPro" id="IPR055361">
    <property type="entry name" value="tRNA_methyltr_TrmB_bact"/>
</dbReference>
<evidence type="ECO:0000256" key="2">
    <source>
        <dbReference type="ARBA" id="ARBA00003015"/>
    </source>
</evidence>
<feature type="binding site" evidence="7">
    <location>
        <position position="170"/>
    </location>
    <ligand>
        <name>substrate</name>
    </ligand>
</feature>
<evidence type="ECO:0000313" key="9">
    <source>
        <dbReference type="EMBL" id="QDV23321.1"/>
    </source>
</evidence>
<evidence type="ECO:0000256" key="8">
    <source>
        <dbReference type="SAM" id="MobiDB-lite"/>
    </source>
</evidence>
<dbReference type="NCBIfam" id="TIGR00091">
    <property type="entry name" value="tRNA (guanosine(46)-N7)-methyltransferase TrmB"/>
    <property type="match status" value="1"/>
</dbReference>
<keyword evidence="3 7" id="KW-0489">Methyltransferase</keyword>
<dbReference type="KEGG" id="ahel:Q31a_16190"/>
<proteinExistence type="inferred from homology"/>
<dbReference type="Pfam" id="PF02390">
    <property type="entry name" value="Methyltransf_4"/>
    <property type="match status" value="1"/>
</dbReference>
<dbReference type="InterPro" id="IPR003358">
    <property type="entry name" value="tRNA_(Gua-N-7)_MeTrfase_Trmb"/>
</dbReference>
<evidence type="ECO:0000256" key="4">
    <source>
        <dbReference type="ARBA" id="ARBA00022679"/>
    </source>
</evidence>
<evidence type="ECO:0000256" key="7">
    <source>
        <dbReference type="HAMAP-Rule" id="MF_01057"/>
    </source>
</evidence>
<evidence type="ECO:0000313" key="10">
    <source>
        <dbReference type="Proteomes" id="UP000318017"/>
    </source>
</evidence>
<gene>
    <name evidence="7 9" type="primary">trmB</name>
    <name evidence="9" type="ORF">Q31a_16190</name>
</gene>
<comment type="caution">
    <text evidence="7">Lacks conserved residue(s) required for the propagation of feature annotation.</text>
</comment>
<evidence type="ECO:0000256" key="5">
    <source>
        <dbReference type="ARBA" id="ARBA00022691"/>
    </source>
</evidence>
<dbReference type="AlphaFoldDB" id="A0A518G3Z5"/>
<dbReference type="EMBL" id="CP036298">
    <property type="protein sequence ID" value="QDV23321.1"/>
    <property type="molecule type" value="Genomic_DNA"/>
</dbReference>
<dbReference type="GO" id="GO:0043527">
    <property type="term" value="C:tRNA methyltransferase complex"/>
    <property type="evidence" value="ECO:0007669"/>
    <property type="project" value="TreeGrafter"/>
</dbReference>
<keyword evidence="10" id="KW-1185">Reference proteome</keyword>
<dbReference type="HAMAP" id="MF_01057">
    <property type="entry name" value="tRNA_methyltr_TrmB"/>
    <property type="match status" value="1"/>
</dbReference>
<dbReference type="PANTHER" id="PTHR23417:SF14">
    <property type="entry name" value="PENTACOTRIPEPTIDE-REPEAT REGION OF PRORP DOMAIN-CONTAINING PROTEIN"/>
    <property type="match status" value="1"/>
</dbReference>
<feature type="binding site" evidence="7">
    <location>
        <position position="59"/>
    </location>
    <ligand>
        <name>S-adenosyl-L-methionine</name>
        <dbReference type="ChEBI" id="CHEBI:59789"/>
    </ligand>
</feature>
<dbReference type="UniPathway" id="UPA00989"/>
<dbReference type="SUPFAM" id="SSF53335">
    <property type="entry name" value="S-adenosyl-L-methionine-dependent methyltransferases"/>
    <property type="match status" value="1"/>
</dbReference>
<comment type="catalytic activity">
    <reaction evidence="1 7">
        <text>guanosine(46) in tRNA + S-adenosyl-L-methionine = N(7)-methylguanosine(46) in tRNA + S-adenosyl-L-homocysteine</text>
        <dbReference type="Rhea" id="RHEA:42708"/>
        <dbReference type="Rhea" id="RHEA-COMP:10188"/>
        <dbReference type="Rhea" id="RHEA-COMP:10189"/>
        <dbReference type="ChEBI" id="CHEBI:57856"/>
        <dbReference type="ChEBI" id="CHEBI:59789"/>
        <dbReference type="ChEBI" id="CHEBI:74269"/>
        <dbReference type="ChEBI" id="CHEBI:74480"/>
        <dbReference type="EC" id="2.1.1.33"/>
    </reaction>
</comment>
<dbReference type="Proteomes" id="UP000318017">
    <property type="component" value="Chromosome"/>
</dbReference>